<keyword evidence="2" id="KW-0472">Membrane</keyword>
<organism evidence="3 4">
    <name type="scientific">Striga hermonthica</name>
    <name type="common">Purple witchweed</name>
    <name type="synonym">Buchnera hermonthica</name>
    <dbReference type="NCBI Taxonomy" id="68872"/>
    <lineage>
        <taxon>Eukaryota</taxon>
        <taxon>Viridiplantae</taxon>
        <taxon>Streptophyta</taxon>
        <taxon>Embryophyta</taxon>
        <taxon>Tracheophyta</taxon>
        <taxon>Spermatophyta</taxon>
        <taxon>Magnoliopsida</taxon>
        <taxon>eudicotyledons</taxon>
        <taxon>Gunneridae</taxon>
        <taxon>Pentapetalae</taxon>
        <taxon>asterids</taxon>
        <taxon>lamiids</taxon>
        <taxon>Lamiales</taxon>
        <taxon>Orobanchaceae</taxon>
        <taxon>Buchnereae</taxon>
        <taxon>Striga</taxon>
    </lineage>
</organism>
<sequence>MEEAKNAVHIEEQEKNPILLLLSNLKLPFPLKKNNGGSGGASLEQGAASSQTEGPTMAEVENERDMPATVTFPRRFTHVKLEVETEVSDQSTNPLFLWQVYAIGGFYVLRWAWMRWNEGKGQKKSDNNPPPADD</sequence>
<comment type="caution">
    <text evidence="3">The sequence shown here is derived from an EMBL/GenBank/DDBJ whole genome shotgun (WGS) entry which is preliminary data.</text>
</comment>
<keyword evidence="2" id="KW-1133">Transmembrane helix</keyword>
<dbReference type="AlphaFoldDB" id="A0A9N7MUA1"/>
<keyword evidence="2" id="KW-0812">Transmembrane</keyword>
<accession>A0A9N7MUA1</accession>
<dbReference type="Proteomes" id="UP001153555">
    <property type="component" value="Unassembled WGS sequence"/>
</dbReference>
<evidence type="ECO:0000313" key="4">
    <source>
        <dbReference type="Proteomes" id="UP001153555"/>
    </source>
</evidence>
<gene>
    <name evidence="3" type="ORF">SHERM_14685</name>
</gene>
<keyword evidence="4" id="KW-1185">Reference proteome</keyword>
<name>A0A9N7MUA1_STRHE</name>
<reference evidence="3" key="1">
    <citation type="submission" date="2019-12" db="EMBL/GenBank/DDBJ databases">
        <authorList>
            <person name="Scholes J."/>
        </authorList>
    </citation>
    <scope>NUCLEOTIDE SEQUENCE</scope>
</reference>
<protein>
    <submittedName>
        <fullName evidence="3">Uncharacterized protein</fullName>
    </submittedName>
</protein>
<dbReference type="PANTHER" id="PTHR36374">
    <property type="entry name" value="OS01G0969000 PROTEIN"/>
    <property type="match status" value="1"/>
</dbReference>
<evidence type="ECO:0000313" key="3">
    <source>
        <dbReference type="EMBL" id="CAA0814390.1"/>
    </source>
</evidence>
<feature type="region of interest" description="Disordered" evidence="1">
    <location>
        <begin position="33"/>
        <end position="71"/>
    </location>
</feature>
<dbReference type="EMBL" id="CACSLK010012206">
    <property type="protein sequence ID" value="CAA0814390.1"/>
    <property type="molecule type" value="Genomic_DNA"/>
</dbReference>
<evidence type="ECO:0000256" key="2">
    <source>
        <dbReference type="SAM" id="Phobius"/>
    </source>
</evidence>
<proteinExistence type="predicted"/>
<evidence type="ECO:0000256" key="1">
    <source>
        <dbReference type="SAM" id="MobiDB-lite"/>
    </source>
</evidence>
<dbReference type="GO" id="GO:0009507">
    <property type="term" value="C:chloroplast"/>
    <property type="evidence" value="ECO:0007669"/>
    <property type="project" value="TreeGrafter"/>
</dbReference>
<dbReference type="PANTHER" id="PTHR36374:SF1">
    <property type="entry name" value="OS01G0969000 PROTEIN"/>
    <property type="match status" value="1"/>
</dbReference>
<dbReference type="OrthoDB" id="1892038at2759"/>
<feature type="transmembrane region" description="Helical" evidence="2">
    <location>
        <begin position="95"/>
        <end position="113"/>
    </location>
</feature>